<dbReference type="InterPro" id="IPR023277">
    <property type="entry name" value="Aquaporin_8"/>
</dbReference>
<accession>A0AAD8DEJ6</accession>
<dbReference type="PRINTS" id="PR00783">
    <property type="entry name" value="MINTRINSICP"/>
</dbReference>
<name>A0AAD8DEJ6_ACIOX</name>
<gene>
    <name evidence="10" type="primary">AQP8</name>
    <name evidence="10" type="ORF">AOXY_G10681</name>
</gene>
<evidence type="ECO:0000256" key="7">
    <source>
        <dbReference type="ARBA" id="ARBA00023136"/>
    </source>
</evidence>
<comment type="similarity">
    <text evidence="2 8">Belongs to the MIP/aquaporin (TC 1.A.8) family.</text>
</comment>
<dbReference type="GO" id="GO:0012505">
    <property type="term" value="C:endomembrane system"/>
    <property type="evidence" value="ECO:0007669"/>
    <property type="project" value="UniProtKB-SubCell"/>
</dbReference>
<feature type="transmembrane region" description="Helical" evidence="9">
    <location>
        <begin position="196"/>
        <end position="215"/>
    </location>
</feature>
<evidence type="ECO:0000256" key="3">
    <source>
        <dbReference type="ARBA" id="ARBA00022448"/>
    </source>
</evidence>
<evidence type="ECO:0000256" key="1">
    <source>
        <dbReference type="ARBA" id="ARBA00004127"/>
    </source>
</evidence>
<feature type="transmembrane region" description="Helical" evidence="9">
    <location>
        <begin position="227"/>
        <end position="250"/>
    </location>
</feature>
<comment type="caution">
    <text evidence="10">The sequence shown here is derived from an EMBL/GenBank/DDBJ whole genome shotgun (WGS) entry which is preliminary data.</text>
</comment>
<dbReference type="SUPFAM" id="SSF81338">
    <property type="entry name" value="Aquaporin-like"/>
    <property type="match status" value="1"/>
</dbReference>
<dbReference type="PROSITE" id="PS00221">
    <property type="entry name" value="MIP"/>
    <property type="match status" value="1"/>
</dbReference>
<comment type="subcellular location">
    <subcellularLocation>
        <location evidence="1">Endomembrane system</location>
        <topology evidence="1">Multi-pass membrane protein</topology>
    </subcellularLocation>
</comment>
<protein>
    <submittedName>
        <fullName evidence="10">Aquaporin-8-like</fullName>
    </submittedName>
</protein>
<dbReference type="GO" id="GO:0005886">
    <property type="term" value="C:plasma membrane"/>
    <property type="evidence" value="ECO:0007669"/>
    <property type="project" value="TreeGrafter"/>
</dbReference>
<organism evidence="10 11">
    <name type="scientific">Acipenser oxyrinchus oxyrinchus</name>
    <dbReference type="NCBI Taxonomy" id="40147"/>
    <lineage>
        <taxon>Eukaryota</taxon>
        <taxon>Metazoa</taxon>
        <taxon>Chordata</taxon>
        <taxon>Craniata</taxon>
        <taxon>Vertebrata</taxon>
        <taxon>Euteleostomi</taxon>
        <taxon>Actinopterygii</taxon>
        <taxon>Chondrostei</taxon>
        <taxon>Acipenseriformes</taxon>
        <taxon>Acipenseridae</taxon>
        <taxon>Acipenser</taxon>
    </lineage>
</organism>
<keyword evidence="3 8" id="KW-0813">Transport</keyword>
<dbReference type="GO" id="GO:0019755">
    <property type="term" value="P:one-carbon compound transport"/>
    <property type="evidence" value="ECO:0007669"/>
    <property type="project" value="UniProtKB-ARBA"/>
</dbReference>
<dbReference type="GO" id="GO:0005737">
    <property type="term" value="C:cytoplasm"/>
    <property type="evidence" value="ECO:0007669"/>
    <property type="project" value="UniProtKB-ARBA"/>
</dbReference>
<dbReference type="Gene3D" id="1.20.1080.10">
    <property type="entry name" value="Glycerol uptake facilitator protein"/>
    <property type="match status" value="1"/>
</dbReference>
<dbReference type="EMBL" id="JAGXEW010000009">
    <property type="protein sequence ID" value="KAK1167891.1"/>
    <property type="molecule type" value="Genomic_DNA"/>
</dbReference>
<evidence type="ECO:0000313" key="11">
    <source>
        <dbReference type="Proteomes" id="UP001230051"/>
    </source>
</evidence>
<dbReference type="InterPro" id="IPR034294">
    <property type="entry name" value="Aquaporin_transptr"/>
</dbReference>
<dbReference type="PANTHER" id="PTHR45665:SF9">
    <property type="entry name" value="AQUAPORIN-8"/>
    <property type="match status" value="1"/>
</dbReference>
<keyword evidence="7 9" id="KW-0472">Membrane</keyword>
<evidence type="ECO:0000256" key="6">
    <source>
        <dbReference type="ARBA" id="ARBA00022989"/>
    </source>
</evidence>
<dbReference type="InterPro" id="IPR023271">
    <property type="entry name" value="Aquaporin-like"/>
</dbReference>
<dbReference type="GO" id="GO:0015250">
    <property type="term" value="F:water channel activity"/>
    <property type="evidence" value="ECO:0007669"/>
    <property type="project" value="UniProtKB-ARBA"/>
</dbReference>
<sequence length="301" mass="31996">MSVRDSNGSKETVMSLWRRRKSSLPLPQEERDSIEHFSCRPESLSKVLFTMSNLSVSEPEMENPANGSCSDVYEKYVLPCIAEFLGTAFFIFNGCASVIENTEGTGRLQPALAHGLALGIAVAIFARLSGGHMNPAVSLGAALIGGLNIFLLIPYWAAQFCGGMVGAALAKAITSDVKFFNATGAAFKSIERDEQVGSAIVAEVVMTAYLVMTVCMGTINKKSTTPLAPLCIGLSVTVGILAGGSVSGGCMNPARALGSALVANYWDYHWVYWVGPISGSLIVGLLLRIFIGDQNIRVIMT</sequence>
<evidence type="ECO:0000256" key="2">
    <source>
        <dbReference type="ARBA" id="ARBA00006175"/>
    </source>
</evidence>
<evidence type="ECO:0000256" key="8">
    <source>
        <dbReference type="RuleBase" id="RU000477"/>
    </source>
</evidence>
<dbReference type="FunFam" id="1.20.1080.10:FF:000019">
    <property type="entry name" value="AQuaPorin or aquaglyceroporin related"/>
    <property type="match status" value="1"/>
</dbReference>
<dbReference type="Proteomes" id="UP001230051">
    <property type="component" value="Unassembled WGS sequence"/>
</dbReference>
<keyword evidence="4 8" id="KW-0812">Transmembrane</keyword>
<feature type="transmembrane region" description="Helical" evidence="9">
    <location>
        <begin position="76"/>
        <end position="99"/>
    </location>
</feature>
<dbReference type="InterPro" id="IPR000425">
    <property type="entry name" value="MIP"/>
</dbReference>
<evidence type="ECO:0000256" key="4">
    <source>
        <dbReference type="ARBA" id="ARBA00022692"/>
    </source>
</evidence>
<keyword evidence="6 9" id="KW-1133">Transmembrane helix</keyword>
<dbReference type="PRINTS" id="PR02020">
    <property type="entry name" value="AQUAPORIN8"/>
</dbReference>
<feature type="transmembrane region" description="Helical" evidence="9">
    <location>
        <begin position="111"/>
        <end position="129"/>
    </location>
</feature>
<dbReference type="CDD" id="cd00333">
    <property type="entry name" value="MIP"/>
    <property type="match status" value="1"/>
</dbReference>
<evidence type="ECO:0000256" key="5">
    <source>
        <dbReference type="ARBA" id="ARBA00022737"/>
    </source>
</evidence>
<keyword evidence="5" id="KW-0677">Repeat</keyword>
<keyword evidence="11" id="KW-1185">Reference proteome</keyword>
<dbReference type="Pfam" id="PF00230">
    <property type="entry name" value="MIP"/>
    <property type="match status" value="1"/>
</dbReference>
<dbReference type="AlphaFoldDB" id="A0AAD8DEJ6"/>
<feature type="transmembrane region" description="Helical" evidence="9">
    <location>
        <begin position="136"/>
        <end position="157"/>
    </location>
</feature>
<proteinExistence type="inferred from homology"/>
<evidence type="ECO:0000313" key="10">
    <source>
        <dbReference type="EMBL" id="KAK1167891.1"/>
    </source>
</evidence>
<evidence type="ECO:0000256" key="9">
    <source>
        <dbReference type="SAM" id="Phobius"/>
    </source>
</evidence>
<reference evidence="10" key="1">
    <citation type="submission" date="2022-02" db="EMBL/GenBank/DDBJ databases">
        <title>Atlantic sturgeon de novo genome assembly.</title>
        <authorList>
            <person name="Stock M."/>
            <person name="Klopp C."/>
            <person name="Guiguen Y."/>
            <person name="Cabau C."/>
            <person name="Parinello H."/>
            <person name="Santidrian Yebra-Pimentel E."/>
            <person name="Kuhl H."/>
            <person name="Dirks R.P."/>
            <person name="Guessner J."/>
            <person name="Wuertz S."/>
            <person name="Du K."/>
            <person name="Schartl M."/>
        </authorList>
    </citation>
    <scope>NUCLEOTIDE SEQUENCE</scope>
    <source>
        <strain evidence="10">STURGEONOMICS-FGT-2020</strain>
        <tissue evidence="10">Whole blood</tissue>
    </source>
</reference>
<feature type="transmembrane region" description="Helical" evidence="9">
    <location>
        <begin position="270"/>
        <end position="291"/>
    </location>
</feature>
<dbReference type="InterPro" id="IPR022357">
    <property type="entry name" value="MIP_CS"/>
</dbReference>
<dbReference type="PANTHER" id="PTHR45665">
    <property type="entry name" value="AQUAPORIN-8"/>
    <property type="match status" value="1"/>
</dbReference>